<dbReference type="EMBL" id="JACGXN010000001">
    <property type="protein sequence ID" value="MBA8876384.1"/>
    <property type="molecule type" value="Genomic_DNA"/>
</dbReference>
<protein>
    <submittedName>
        <fullName evidence="1">Uncharacterized protein</fullName>
    </submittedName>
</protein>
<dbReference type="RefSeq" id="WP_182547194.1">
    <property type="nucleotide sequence ID" value="NZ_JACGXN010000001.1"/>
</dbReference>
<sequence length="131" mass="14635">MTDKIGITDGEAYELAANIADTQKAKLPEQLSSQISEGEMQIGETWFVWGIFAALTDDRKRRQKLLSDYLANKIRPDTDIQKIVTDITALESEGNQLFNAISSAGRQAYHEDDDVHLSKIAGIFLNVIKNH</sequence>
<name>A0A839EFK0_9HYPH</name>
<dbReference type="Proteomes" id="UP000549052">
    <property type="component" value="Unassembled WGS sequence"/>
</dbReference>
<gene>
    <name evidence="1" type="ORF">FHW16_000066</name>
</gene>
<evidence type="ECO:0000313" key="2">
    <source>
        <dbReference type="Proteomes" id="UP000549052"/>
    </source>
</evidence>
<accession>A0A839EFK0</accession>
<organism evidence="1 2">
    <name type="scientific">Phyllobacterium myrsinacearum</name>
    <dbReference type="NCBI Taxonomy" id="28101"/>
    <lineage>
        <taxon>Bacteria</taxon>
        <taxon>Pseudomonadati</taxon>
        <taxon>Pseudomonadota</taxon>
        <taxon>Alphaproteobacteria</taxon>
        <taxon>Hyphomicrobiales</taxon>
        <taxon>Phyllobacteriaceae</taxon>
        <taxon>Phyllobacterium</taxon>
    </lineage>
</organism>
<dbReference type="AlphaFoldDB" id="A0A839EFK0"/>
<reference evidence="1 2" key="1">
    <citation type="submission" date="2020-07" db="EMBL/GenBank/DDBJ databases">
        <title>Genomic Encyclopedia of Type Strains, Phase IV (KMG-V): Genome sequencing to study the core and pangenomes of soil and plant-associated prokaryotes.</title>
        <authorList>
            <person name="Whitman W."/>
        </authorList>
    </citation>
    <scope>NUCLEOTIDE SEQUENCE [LARGE SCALE GENOMIC DNA]</scope>
    <source>
        <strain evidence="1 2">AN3</strain>
    </source>
</reference>
<comment type="caution">
    <text evidence="1">The sequence shown here is derived from an EMBL/GenBank/DDBJ whole genome shotgun (WGS) entry which is preliminary data.</text>
</comment>
<evidence type="ECO:0000313" key="1">
    <source>
        <dbReference type="EMBL" id="MBA8876384.1"/>
    </source>
</evidence>
<proteinExistence type="predicted"/>
<keyword evidence="2" id="KW-1185">Reference proteome</keyword>